<sequence>MSEELGGLISLSFALVLLPGICIAVTRQAAEGLVGINGSFGIRTRYTRASDDAWVAGHRAALPVVKAMWPVAGVGLAAAVIVHISFGGSAGTGVAFLALMAEVAVVLRSAAVANRAARSTPAAPDQ</sequence>
<protein>
    <submittedName>
        <fullName evidence="2">SdpI family protein</fullName>
    </submittedName>
</protein>
<evidence type="ECO:0000256" key="1">
    <source>
        <dbReference type="SAM" id="Phobius"/>
    </source>
</evidence>
<reference evidence="2 3" key="1">
    <citation type="submission" date="2021-05" db="EMBL/GenBank/DDBJ databases">
        <title>Novel species in genus Arthrobacter.</title>
        <authorList>
            <person name="Zhang G."/>
        </authorList>
    </citation>
    <scope>NUCLEOTIDE SEQUENCE [LARGE SCALE GENOMIC DNA]</scope>
    <source>
        <strain evidence="3">zg-ZUI227</strain>
    </source>
</reference>
<name>A0A975M8U0_9MICC</name>
<evidence type="ECO:0000313" key="3">
    <source>
        <dbReference type="Proteomes" id="UP000676885"/>
    </source>
</evidence>
<dbReference type="RefSeq" id="WP_210228623.1">
    <property type="nucleotide sequence ID" value="NZ_CP076022.1"/>
</dbReference>
<accession>A0A975M8U0</accession>
<feature type="transmembrane region" description="Helical" evidence="1">
    <location>
        <begin position="6"/>
        <end position="26"/>
    </location>
</feature>
<dbReference type="KEGG" id="ajg:KKR91_08420"/>
<keyword evidence="3" id="KW-1185">Reference proteome</keyword>
<keyword evidence="1" id="KW-1133">Transmembrane helix</keyword>
<keyword evidence="1" id="KW-0812">Transmembrane</keyword>
<evidence type="ECO:0000313" key="2">
    <source>
        <dbReference type="EMBL" id="QWC11546.1"/>
    </source>
</evidence>
<dbReference type="Proteomes" id="UP000676885">
    <property type="component" value="Chromosome"/>
</dbReference>
<organism evidence="2 3">
    <name type="scientific">Arthrobacter jiangjiafuii</name>
    <dbReference type="NCBI Taxonomy" id="2817475"/>
    <lineage>
        <taxon>Bacteria</taxon>
        <taxon>Bacillati</taxon>
        <taxon>Actinomycetota</taxon>
        <taxon>Actinomycetes</taxon>
        <taxon>Micrococcales</taxon>
        <taxon>Micrococcaceae</taxon>
        <taxon>Arthrobacter</taxon>
    </lineage>
</organism>
<dbReference type="Pfam" id="PF13630">
    <property type="entry name" value="SdpI"/>
    <property type="match status" value="1"/>
</dbReference>
<keyword evidence="1" id="KW-0472">Membrane</keyword>
<dbReference type="InterPro" id="IPR025962">
    <property type="entry name" value="SdpI/YhfL"/>
</dbReference>
<dbReference type="EMBL" id="CP076022">
    <property type="protein sequence ID" value="QWC11546.1"/>
    <property type="molecule type" value="Genomic_DNA"/>
</dbReference>
<proteinExistence type="predicted"/>
<dbReference type="AlphaFoldDB" id="A0A975M8U0"/>
<gene>
    <name evidence="2" type="ORF">KKR91_08420</name>
</gene>